<dbReference type="EMBL" id="JACHLK010000010">
    <property type="protein sequence ID" value="MBB6561948.1"/>
    <property type="molecule type" value="Genomic_DNA"/>
</dbReference>
<evidence type="ECO:0000256" key="2">
    <source>
        <dbReference type="SAM" id="SignalP"/>
    </source>
</evidence>
<comment type="caution">
    <text evidence="3">The sequence shown here is derived from an EMBL/GenBank/DDBJ whole genome shotgun (WGS) entry which is preliminary data.</text>
</comment>
<keyword evidence="2" id="KW-0732">Signal</keyword>
<evidence type="ECO:0000313" key="4">
    <source>
        <dbReference type="Proteomes" id="UP000575083"/>
    </source>
</evidence>
<accession>A0A7X0PHB3</accession>
<feature type="region of interest" description="Disordered" evidence="1">
    <location>
        <begin position="34"/>
        <end position="57"/>
    </location>
</feature>
<dbReference type="Proteomes" id="UP000575083">
    <property type="component" value="Unassembled WGS sequence"/>
</dbReference>
<dbReference type="RefSeq" id="WP_184861492.1">
    <property type="nucleotide sequence ID" value="NZ_JACHLK010000010.1"/>
</dbReference>
<gene>
    <name evidence="3" type="ORF">HNP48_004650</name>
</gene>
<keyword evidence="4" id="KW-1185">Reference proteome</keyword>
<dbReference type="AlphaFoldDB" id="A0A7X0PHB3"/>
<evidence type="ECO:0000313" key="3">
    <source>
        <dbReference type="EMBL" id="MBB6561948.1"/>
    </source>
</evidence>
<reference evidence="3 4" key="1">
    <citation type="submission" date="2020-08" db="EMBL/GenBank/DDBJ databases">
        <title>Functional genomics of gut bacteria from endangered species of beetles.</title>
        <authorList>
            <person name="Carlos-Shanley C."/>
        </authorList>
    </citation>
    <scope>NUCLEOTIDE SEQUENCE [LARGE SCALE GENOMIC DNA]</scope>
    <source>
        <strain evidence="3 4">S00198</strain>
    </source>
</reference>
<organism evidence="3 4">
    <name type="scientific">Acidovorax soli</name>
    <dbReference type="NCBI Taxonomy" id="592050"/>
    <lineage>
        <taxon>Bacteria</taxon>
        <taxon>Pseudomonadati</taxon>
        <taxon>Pseudomonadota</taxon>
        <taxon>Betaproteobacteria</taxon>
        <taxon>Burkholderiales</taxon>
        <taxon>Comamonadaceae</taxon>
        <taxon>Acidovorax</taxon>
    </lineage>
</organism>
<feature type="signal peptide" evidence="2">
    <location>
        <begin position="1"/>
        <end position="37"/>
    </location>
</feature>
<protein>
    <submittedName>
        <fullName evidence="3">Uncharacterized protein</fullName>
    </submittedName>
</protein>
<feature type="chain" id="PRO_5031406644" evidence="2">
    <location>
        <begin position="38"/>
        <end position="202"/>
    </location>
</feature>
<evidence type="ECO:0000256" key="1">
    <source>
        <dbReference type="SAM" id="MobiDB-lite"/>
    </source>
</evidence>
<proteinExistence type="predicted"/>
<sequence length="202" mass="21223">MRPPSTTTPPPTAHKLRRGLALCVLALGLGGSMTGHGASAAPERPAAGTDVDETRSVVQRSRAPADCLSVVLEGVTVLLDRSELSRQASAKPTAWKTEAERMALIEGRRAAALLQAATPAKDGQTTCHQVTQTLDGEDQFVVLAHLERGAAAVLPAGSRQPVPAVAIRYLAQRCGPTCGRGHIMVSVPGQPRPFLVADWWAS</sequence>
<name>A0A7X0PHB3_9BURK</name>